<protein>
    <recommendedName>
        <fullName evidence="2">INPP5B PH domain-containing protein</fullName>
    </recommendedName>
</protein>
<dbReference type="Proteomes" id="UP000694420">
    <property type="component" value="Unplaced"/>
</dbReference>
<keyword evidence="4" id="KW-1185">Reference proteome</keyword>
<evidence type="ECO:0000313" key="3">
    <source>
        <dbReference type="Ensembl" id="ENSNPEP00000010464.1"/>
    </source>
</evidence>
<dbReference type="Gene3D" id="2.30.29.110">
    <property type="match status" value="1"/>
</dbReference>
<sequence>MDQSVAIEEALADGETLVALVLVAVLLEALGPVPARAGLPVPAHARRLHVYGHRRMAIAAEDVWLERLIPIAGDFSAQEGTGARGSGRLLPTAAAPSSRARGRGQGAGAGPSIWGRGSIFGGVELPRGRGPGRGRGRCARGAEAMSAARKSRAGERGPGRRGAASSCRGPFALLPAAAPRLPRPAAPGVRPAPGKGGAGKARGSARKAGQDPAPSLPVQPPASGRAPLVPRVRGRGRGPGPPRRGARAGSPCSPPSLPAAPFPGCRGRSGIFPKS</sequence>
<feature type="compositionally biased region" description="Low complexity" evidence="1">
    <location>
        <begin position="161"/>
        <end position="180"/>
    </location>
</feature>
<reference evidence="3" key="1">
    <citation type="submission" date="2025-08" db="UniProtKB">
        <authorList>
            <consortium name="Ensembl"/>
        </authorList>
    </citation>
    <scope>IDENTIFICATION</scope>
</reference>
<proteinExistence type="predicted"/>
<dbReference type="Ensembl" id="ENSNPET00000010734.1">
    <property type="protein sequence ID" value="ENSNPEP00000010464.1"/>
    <property type="gene ID" value="ENSNPEG00000007855.1"/>
</dbReference>
<organism evidence="3 4">
    <name type="scientific">Nothoprocta perdicaria</name>
    <name type="common">Chilean tinamou</name>
    <name type="synonym">Crypturus perdicarius</name>
    <dbReference type="NCBI Taxonomy" id="30464"/>
    <lineage>
        <taxon>Eukaryota</taxon>
        <taxon>Metazoa</taxon>
        <taxon>Chordata</taxon>
        <taxon>Craniata</taxon>
        <taxon>Vertebrata</taxon>
        <taxon>Euteleostomi</taxon>
        <taxon>Archelosauria</taxon>
        <taxon>Archosauria</taxon>
        <taxon>Dinosauria</taxon>
        <taxon>Saurischia</taxon>
        <taxon>Theropoda</taxon>
        <taxon>Coelurosauria</taxon>
        <taxon>Aves</taxon>
        <taxon>Palaeognathae</taxon>
        <taxon>Tinamiformes</taxon>
        <taxon>Tinamidae</taxon>
        <taxon>Nothoprocta</taxon>
    </lineage>
</organism>
<dbReference type="InterPro" id="IPR031896">
    <property type="entry name" value="INPP5B_PH_dom"/>
</dbReference>
<dbReference type="AlphaFoldDB" id="A0A8C6Z9D7"/>
<feature type="domain" description="INPP5B PH" evidence="2">
    <location>
        <begin position="1"/>
        <end position="86"/>
    </location>
</feature>
<dbReference type="Pfam" id="PF16776">
    <property type="entry name" value="INPP5B_PH"/>
    <property type="match status" value="1"/>
</dbReference>
<evidence type="ECO:0000259" key="2">
    <source>
        <dbReference type="Pfam" id="PF16776"/>
    </source>
</evidence>
<feature type="compositionally biased region" description="Pro residues" evidence="1">
    <location>
        <begin position="252"/>
        <end position="261"/>
    </location>
</feature>
<evidence type="ECO:0000313" key="4">
    <source>
        <dbReference type="Proteomes" id="UP000694420"/>
    </source>
</evidence>
<reference evidence="3" key="2">
    <citation type="submission" date="2025-09" db="UniProtKB">
        <authorList>
            <consortium name="Ensembl"/>
        </authorList>
    </citation>
    <scope>IDENTIFICATION</scope>
</reference>
<accession>A0A8C6Z9D7</accession>
<name>A0A8C6Z9D7_NOTPE</name>
<feature type="region of interest" description="Disordered" evidence="1">
    <location>
        <begin position="80"/>
        <end position="275"/>
    </location>
</feature>
<evidence type="ECO:0000256" key="1">
    <source>
        <dbReference type="SAM" id="MobiDB-lite"/>
    </source>
</evidence>